<organism evidence="12 13">
    <name type="scientific">Branchiostoma lanceolatum</name>
    <name type="common">Common lancelet</name>
    <name type="synonym">Amphioxus lanceolatum</name>
    <dbReference type="NCBI Taxonomy" id="7740"/>
    <lineage>
        <taxon>Eukaryota</taxon>
        <taxon>Metazoa</taxon>
        <taxon>Chordata</taxon>
        <taxon>Cephalochordata</taxon>
        <taxon>Leptocardii</taxon>
        <taxon>Amphioxiformes</taxon>
        <taxon>Branchiostomatidae</taxon>
        <taxon>Branchiostoma</taxon>
    </lineage>
</organism>
<dbReference type="SMART" id="SM00308">
    <property type="entry name" value="LH2"/>
    <property type="match status" value="1"/>
</dbReference>
<dbReference type="GO" id="GO:0050982">
    <property type="term" value="P:detection of mechanical stimulus"/>
    <property type="evidence" value="ECO:0007669"/>
    <property type="project" value="TreeGrafter"/>
</dbReference>
<feature type="region of interest" description="Disordered" evidence="9">
    <location>
        <begin position="1159"/>
        <end position="1189"/>
    </location>
</feature>
<keyword evidence="6 10" id="KW-0472">Membrane</keyword>
<comment type="caution">
    <text evidence="7">Lacks conserved residue(s) required for the propagation of feature annotation.</text>
</comment>
<dbReference type="Proteomes" id="UP000838412">
    <property type="component" value="Chromosome 18"/>
</dbReference>
<feature type="transmembrane region" description="Helical" evidence="10">
    <location>
        <begin position="625"/>
        <end position="643"/>
    </location>
</feature>
<evidence type="ECO:0000256" key="7">
    <source>
        <dbReference type="PROSITE-ProRule" id="PRU00152"/>
    </source>
</evidence>
<feature type="compositionally biased region" description="Basic and acidic residues" evidence="9">
    <location>
        <begin position="1159"/>
        <end position="1169"/>
    </location>
</feature>
<dbReference type="EMBL" id="OV696703">
    <property type="protein sequence ID" value="CAH1250136.1"/>
    <property type="molecule type" value="Genomic_DNA"/>
</dbReference>
<evidence type="ECO:0000256" key="1">
    <source>
        <dbReference type="ARBA" id="ARBA00004141"/>
    </source>
</evidence>
<evidence type="ECO:0000256" key="6">
    <source>
        <dbReference type="ARBA" id="ARBA00023136"/>
    </source>
</evidence>
<feature type="transmembrane region" description="Helical" evidence="10">
    <location>
        <begin position="668"/>
        <end position="689"/>
    </location>
</feature>
<feature type="region of interest" description="Disordered" evidence="9">
    <location>
        <begin position="27"/>
        <end position="46"/>
    </location>
</feature>
<protein>
    <submittedName>
        <fullName evidence="12">PKD1L3 protein</fullName>
    </submittedName>
</protein>
<keyword evidence="8" id="KW-0175">Coiled coil</keyword>
<evidence type="ECO:0000256" key="5">
    <source>
        <dbReference type="ARBA" id="ARBA00022989"/>
    </source>
</evidence>
<evidence type="ECO:0000256" key="4">
    <source>
        <dbReference type="ARBA" id="ARBA00022729"/>
    </source>
</evidence>
<dbReference type="InterPro" id="IPR013122">
    <property type="entry name" value="PKD1_2_channel"/>
</dbReference>
<dbReference type="InterPro" id="IPR036392">
    <property type="entry name" value="PLAT/LH2_dom_sf"/>
</dbReference>
<accession>A0A8K0EGL2</accession>
<feature type="transmembrane region" description="Helical" evidence="10">
    <location>
        <begin position="386"/>
        <end position="408"/>
    </location>
</feature>
<keyword evidence="3 10" id="KW-0812">Transmembrane</keyword>
<name>A0A8K0EGL2_BRALA</name>
<feature type="transmembrane region" description="Helical" evidence="10">
    <location>
        <begin position="715"/>
        <end position="737"/>
    </location>
</feature>
<dbReference type="PROSITE" id="PS50095">
    <property type="entry name" value="PLAT"/>
    <property type="match status" value="1"/>
</dbReference>
<dbReference type="PANTHER" id="PTHR10877:SF194">
    <property type="entry name" value="LOCATION OF VULVA DEFECTIVE 1"/>
    <property type="match status" value="1"/>
</dbReference>
<keyword evidence="4" id="KW-0732">Signal</keyword>
<dbReference type="Pfam" id="PF01477">
    <property type="entry name" value="PLAT"/>
    <property type="match status" value="1"/>
</dbReference>
<feature type="coiled-coil region" evidence="8">
    <location>
        <begin position="1282"/>
        <end position="1331"/>
    </location>
</feature>
<feature type="transmembrane region" description="Helical" evidence="10">
    <location>
        <begin position="954"/>
        <end position="974"/>
    </location>
</feature>
<feature type="transmembrane region" description="Helical" evidence="10">
    <location>
        <begin position="1055"/>
        <end position="1077"/>
    </location>
</feature>
<evidence type="ECO:0000256" key="3">
    <source>
        <dbReference type="ARBA" id="ARBA00022692"/>
    </source>
</evidence>
<comment type="similarity">
    <text evidence="2">Belongs to the polycystin family.</text>
</comment>
<comment type="subcellular location">
    <subcellularLocation>
        <location evidence="1">Membrane</location>
        <topology evidence="1">Multi-pass membrane protein</topology>
    </subcellularLocation>
</comment>
<reference evidence="12" key="1">
    <citation type="submission" date="2022-01" db="EMBL/GenBank/DDBJ databases">
        <authorList>
            <person name="Braso-Vives M."/>
        </authorList>
    </citation>
    <scope>NUCLEOTIDE SEQUENCE</scope>
</reference>
<evidence type="ECO:0000256" key="2">
    <source>
        <dbReference type="ARBA" id="ARBA00007200"/>
    </source>
</evidence>
<dbReference type="InterPro" id="IPR001024">
    <property type="entry name" value="PLAT/LH2_dom"/>
</dbReference>
<dbReference type="GO" id="GO:0005262">
    <property type="term" value="F:calcium channel activity"/>
    <property type="evidence" value="ECO:0007669"/>
    <property type="project" value="TreeGrafter"/>
</dbReference>
<dbReference type="Gene3D" id="2.40.180.10">
    <property type="entry name" value="Catalase core domain"/>
    <property type="match status" value="1"/>
</dbReference>
<evidence type="ECO:0000313" key="13">
    <source>
        <dbReference type="Proteomes" id="UP000838412"/>
    </source>
</evidence>
<keyword evidence="5 10" id="KW-1133">Transmembrane helix</keyword>
<keyword evidence="13" id="KW-1185">Reference proteome</keyword>
<dbReference type="Pfam" id="PF08016">
    <property type="entry name" value="PKD_channel"/>
    <property type="match status" value="1"/>
</dbReference>
<feature type="transmembrane region" description="Helical" evidence="10">
    <location>
        <begin position="749"/>
        <end position="778"/>
    </location>
</feature>
<dbReference type="GO" id="GO:0016020">
    <property type="term" value="C:membrane"/>
    <property type="evidence" value="ECO:0007669"/>
    <property type="project" value="UniProtKB-SubCell"/>
</dbReference>
<dbReference type="SUPFAM" id="SSF49723">
    <property type="entry name" value="Lipase/lipooxygenase domain (PLAT/LH2 domain)"/>
    <property type="match status" value="1"/>
</dbReference>
<proteinExistence type="inferred from homology"/>
<feature type="transmembrane region" description="Helical" evidence="10">
    <location>
        <begin position="833"/>
        <end position="852"/>
    </location>
</feature>
<dbReference type="PANTHER" id="PTHR10877">
    <property type="entry name" value="POLYCYSTIN FAMILY MEMBER"/>
    <property type="match status" value="1"/>
</dbReference>
<sequence>MHRASTSPPPYGPPLILARLYRLTLSSPEERRTSQPLDKWKTQESVASPSEHDFALAQLGSSTSTILSPLEEITQLEQRVDRAFQEVTSLENVRSMLRNVCPIVDRMPTPASPSDVFPVVVQIATNVLAKTTGLLRMTDGTTLPATETTTTAVVDVASCLTKHMPWRATTIVDPLENLFEMDVIDLFSVDVSPKQQLMYLKAEQRDMHQSLRSSGLSIIDVVAIELTWWDHTATYRVFSWYQIHPTESLYDDVQVVKETHALKAWQLELWNSRTIIPNLIPLRGKLYIGIQIIDRSSPQPFAPLPDDDYSLRSSVIRCLSWTFESEKWQNKDCRAVVDIHASTEETLRCNCNFTEQKFAVAGSVQLSPNFIEFDNLFGQNKSFGDFIVLATVITEWALYLLVAIILVVDMQRLREIISGRSNAWHKIKKQLPKMSVLPPDRMPAPYMYKVMVTTGSMFGAGTSARVGFQIFGSGGKTTIKMLNPEGESLVRGGSYGFVMPLRESLGDLKLVHIWHDNEGGGDQAAWFLGTFTVQDMQTDEMYMYRSGPVAKPVPVLVPIPIYLLRLALRGDFQVEKVLHVATDEDMTSFSSVFREATDAMFYDQHLWTSPLIAPQGSDFSKCERLSCCWAIFNAMMLSSAMWYRDDNDVPVEQNAYDLGFLRFTLQEVYVSVMTAFTVIPVTLVPVQLFRMQLSDTSGSTKSGAEIAGRRRWPKYVAWVIVVSASIISSFFVILYGIEWGREKSMEWLKAFFLSFVLSSSLTETGQVLVLAVLAALICSTSPGKRLQKVRIQKKELQQALWSMKVPEKVYPPGEALTQRTKTMNEQRRKVWPVLKNLGLLFLLVTVLFYIRYTDREPFAFHASQTLSSAIMQEFDSVTTIDSFWMWTSNYLLPVMYPSAWYNGWKMKHLDKQFPSYTKAFRIGPTRLSQVRVSPGQVEIYHFVDLTSALWWDDAFKTVLGLTVFTSTLALLRVLRFSKTISSLLALPGVMKNDLLGFTVYATVFLMAFSCSGSVVFGTHMKAYSDMYHTVLALFDMTLGRFFAEKILESNRYVGPVYFTVFMISIFIVLINFLMTIICDAIAVGAYREHDHDQELVDYLWKSLKAKFGVYSAPEETATNGEVKLIKLKANLQMIQEALDETLDVAASIRSADTTAASRREMYDSKKLDSSHNTSSLRNRADIAPIPPCIPGRSGLNTEADQEARAFSNDGSFDTRTESSNLEDLTGRAQAQRLLEGHNEDIARVEEVQHEGRRRANDSLMRKLALRRMKRQLQSSEGMETVVECAQEVMEQHAAHQARLEQQQHVRRLAYKEKLREKIENRRARKQKDDDK</sequence>
<feature type="compositionally biased region" description="Basic and acidic residues" evidence="9">
    <location>
        <begin position="28"/>
        <end position="42"/>
    </location>
</feature>
<evidence type="ECO:0000259" key="11">
    <source>
        <dbReference type="PROSITE" id="PS50095"/>
    </source>
</evidence>
<dbReference type="InterPro" id="IPR051223">
    <property type="entry name" value="Polycystin"/>
</dbReference>
<evidence type="ECO:0000313" key="12">
    <source>
        <dbReference type="EMBL" id="CAH1250136.1"/>
    </source>
</evidence>
<evidence type="ECO:0000256" key="8">
    <source>
        <dbReference type="SAM" id="Coils"/>
    </source>
</evidence>
<feature type="domain" description="PLAT" evidence="11">
    <location>
        <begin position="446"/>
        <end position="564"/>
    </location>
</feature>
<feature type="transmembrane region" description="Helical" evidence="10">
    <location>
        <begin position="994"/>
        <end position="1014"/>
    </location>
</feature>
<gene>
    <name evidence="12" type="primary">PKD1L3</name>
    <name evidence="12" type="ORF">BLAG_LOCUS10990</name>
</gene>
<evidence type="ECO:0000256" key="9">
    <source>
        <dbReference type="SAM" id="MobiDB-lite"/>
    </source>
</evidence>
<evidence type="ECO:0000256" key="10">
    <source>
        <dbReference type="SAM" id="Phobius"/>
    </source>
</evidence>